<dbReference type="InterPro" id="IPR011066">
    <property type="entry name" value="MscS_channel_C_sf"/>
</dbReference>
<feature type="transmembrane region" description="Helical" evidence="7">
    <location>
        <begin position="89"/>
        <end position="119"/>
    </location>
</feature>
<dbReference type="InterPro" id="IPR008910">
    <property type="entry name" value="MSC_TM_helix"/>
</dbReference>
<dbReference type="InterPro" id="IPR023408">
    <property type="entry name" value="MscS_beta-dom_sf"/>
</dbReference>
<dbReference type="Gene3D" id="1.10.287.1260">
    <property type="match status" value="1"/>
</dbReference>
<name>A0AAT9FJ54_9BACT</name>
<feature type="domain" description="Mechanosensitive ion channel MscS C-terminal" evidence="9">
    <location>
        <begin position="178"/>
        <end position="260"/>
    </location>
</feature>
<dbReference type="GO" id="GO:0005886">
    <property type="term" value="C:plasma membrane"/>
    <property type="evidence" value="ECO:0007669"/>
    <property type="project" value="UniProtKB-SubCell"/>
</dbReference>
<evidence type="ECO:0000256" key="5">
    <source>
        <dbReference type="ARBA" id="ARBA00022989"/>
    </source>
</evidence>
<feature type="transmembrane region" description="Helical" evidence="7">
    <location>
        <begin position="20"/>
        <end position="41"/>
    </location>
</feature>
<proteinExistence type="inferred from homology"/>
<evidence type="ECO:0000256" key="1">
    <source>
        <dbReference type="ARBA" id="ARBA00004651"/>
    </source>
</evidence>
<evidence type="ECO:0000259" key="8">
    <source>
        <dbReference type="Pfam" id="PF00924"/>
    </source>
</evidence>
<sequence>MTIDFEQILQQTTELASTYGLKLLTALITLWIGWKVCNVIIKGMSKWFAKTNYDKALESFILSMLSAALKVLLVITCIGIAGFPTTSFVAVLGAAGLAVGMALSGTLQNFAGGVLIMILKPFKIGDFIETQGQMGKVQTIQIFNTIINTGDNKRVILPNGPVATSTLINYSAESTRRVELIFGIGYEDDIDKAKEVLKRLIQADERIHKEPEPFIAVKELGASSVDIVVRVWGASGDFWPITFDLTEQVKKEFDKEGISFPFPQSDVHFHKVEA</sequence>
<keyword evidence="4 7" id="KW-0812">Transmembrane</keyword>
<dbReference type="AlphaFoldDB" id="A0AAT9FJ54"/>
<dbReference type="PANTHER" id="PTHR30221:SF1">
    <property type="entry name" value="SMALL-CONDUCTANCE MECHANOSENSITIVE CHANNEL"/>
    <property type="match status" value="1"/>
</dbReference>
<keyword evidence="5 7" id="KW-1133">Transmembrane helix</keyword>
<accession>A0AAT9FJ54</accession>
<dbReference type="Pfam" id="PF21082">
    <property type="entry name" value="MS_channel_3rd"/>
    <property type="match status" value="1"/>
</dbReference>
<evidence type="ECO:0000259" key="9">
    <source>
        <dbReference type="Pfam" id="PF21082"/>
    </source>
</evidence>
<feature type="domain" description="Mechanosensitive ion channel MscS" evidence="8">
    <location>
        <begin position="106"/>
        <end position="171"/>
    </location>
</feature>
<dbReference type="GO" id="GO:0008381">
    <property type="term" value="F:mechanosensitive monoatomic ion channel activity"/>
    <property type="evidence" value="ECO:0007669"/>
    <property type="project" value="InterPro"/>
</dbReference>
<dbReference type="SUPFAM" id="SSF82861">
    <property type="entry name" value="Mechanosensitive channel protein MscS (YggB), transmembrane region"/>
    <property type="match status" value="1"/>
</dbReference>
<comment type="subcellular location">
    <subcellularLocation>
        <location evidence="1">Cell membrane</location>
        <topology evidence="1">Multi-pass membrane protein</topology>
    </subcellularLocation>
</comment>
<evidence type="ECO:0000313" key="10">
    <source>
        <dbReference type="EMBL" id="BDS05972.1"/>
    </source>
</evidence>
<evidence type="ECO:0000256" key="2">
    <source>
        <dbReference type="ARBA" id="ARBA00008017"/>
    </source>
</evidence>
<comment type="similarity">
    <text evidence="2">Belongs to the MscS (TC 1.A.23) family.</text>
</comment>
<evidence type="ECO:0000256" key="7">
    <source>
        <dbReference type="SAM" id="Phobius"/>
    </source>
</evidence>
<keyword evidence="3" id="KW-1003">Cell membrane</keyword>
<dbReference type="Gene3D" id="2.30.30.60">
    <property type="match status" value="1"/>
</dbReference>
<feature type="transmembrane region" description="Helical" evidence="7">
    <location>
        <begin position="61"/>
        <end position="83"/>
    </location>
</feature>
<reference evidence="10" key="1">
    <citation type="submission" date="2024-07" db="EMBL/GenBank/DDBJ databases">
        <title>Complete genome sequence of Verrucomicrobiaceae bacterium NT6N.</title>
        <authorList>
            <person name="Huang C."/>
            <person name="Takami H."/>
            <person name="Hamasaki K."/>
        </authorList>
    </citation>
    <scope>NUCLEOTIDE SEQUENCE</scope>
    <source>
        <strain evidence="10">NT6N</strain>
    </source>
</reference>
<dbReference type="Pfam" id="PF05552">
    <property type="entry name" value="MS_channel_1st_1"/>
    <property type="match status" value="1"/>
</dbReference>
<dbReference type="InterPro" id="IPR006685">
    <property type="entry name" value="MscS_channel_2nd"/>
</dbReference>
<dbReference type="Gene3D" id="3.30.70.100">
    <property type="match status" value="1"/>
</dbReference>
<gene>
    <name evidence="10" type="ORF">NT6N_10120</name>
</gene>
<dbReference type="InterPro" id="IPR011014">
    <property type="entry name" value="MscS_channel_TM-2"/>
</dbReference>
<dbReference type="SUPFAM" id="SSF82689">
    <property type="entry name" value="Mechanosensitive channel protein MscS (YggB), C-terminal domain"/>
    <property type="match status" value="1"/>
</dbReference>
<dbReference type="PANTHER" id="PTHR30221">
    <property type="entry name" value="SMALL-CONDUCTANCE MECHANOSENSITIVE CHANNEL"/>
    <property type="match status" value="1"/>
</dbReference>
<dbReference type="KEGG" id="osu:NT6N_10120"/>
<dbReference type="InterPro" id="IPR010920">
    <property type="entry name" value="LSM_dom_sf"/>
</dbReference>
<dbReference type="InterPro" id="IPR045275">
    <property type="entry name" value="MscS_archaea/bacteria_type"/>
</dbReference>
<dbReference type="EMBL" id="AP026866">
    <property type="protein sequence ID" value="BDS05972.1"/>
    <property type="molecule type" value="Genomic_DNA"/>
</dbReference>
<keyword evidence="6 7" id="KW-0472">Membrane</keyword>
<organism evidence="10">
    <name type="scientific">Oceaniferula spumae</name>
    <dbReference type="NCBI Taxonomy" id="2979115"/>
    <lineage>
        <taxon>Bacteria</taxon>
        <taxon>Pseudomonadati</taxon>
        <taxon>Verrucomicrobiota</taxon>
        <taxon>Verrucomicrobiia</taxon>
        <taxon>Verrucomicrobiales</taxon>
        <taxon>Verrucomicrobiaceae</taxon>
        <taxon>Oceaniferula</taxon>
    </lineage>
</organism>
<protein>
    <submittedName>
        <fullName evidence="10">Mechanosensitive ion channel protein</fullName>
    </submittedName>
</protein>
<dbReference type="Pfam" id="PF00924">
    <property type="entry name" value="MS_channel_2nd"/>
    <property type="match status" value="1"/>
</dbReference>
<dbReference type="InterPro" id="IPR049278">
    <property type="entry name" value="MS_channel_C"/>
</dbReference>
<evidence type="ECO:0000256" key="6">
    <source>
        <dbReference type="ARBA" id="ARBA00023136"/>
    </source>
</evidence>
<dbReference type="SUPFAM" id="SSF50182">
    <property type="entry name" value="Sm-like ribonucleoproteins"/>
    <property type="match status" value="1"/>
</dbReference>
<evidence type="ECO:0000256" key="3">
    <source>
        <dbReference type="ARBA" id="ARBA00022475"/>
    </source>
</evidence>
<evidence type="ECO:0000256" key="4">
    <source>
        <dbReference type="ARBA" id="ARBA00022692"/>
    </source>
</evidence>